<dbReference type="InterPro" id="IPR044730">
    <property type="entry name" value="RNase_H-like_dom_plant"/>
</dbReference>
<evidence type="ECO:0000313" key="5">
    <source>
        <dbReference type="EnsemblPlants" id="cds.evm.model.10.1406"/>
    </source>
</evidence>
<dbReference type="PANTHER" id="PTHR33116:SF86">
    <property type="entry name" value="REVERSE TRANSCRIPTASE DOMAIN-CONTAINING PROTEIN"/>
    <property type="match status" value="1"/>
</dbReference>
<keyword evidence="1" id="KW-0862">Zinc</keyword>
<dbReference type="Gene3D" id="3.60.10.10">
    <property type="entry name" value="Endonuclease/exonuclease/phosphatase"/>
    <property type="match status" value="1"/>
</dbReference>
<dbReference type="InterPro" id="IPR025836">
    <property type="entry name" value="Zn_knuckle_CX2CX4HX4C"/>
</dbReference>
<dbReference type="CDD" id="cd06222">
    <property type="entry name" value="RNase_H_like"/>
    <property type="match status" value="1"/>
</dbReference>
<sequence>MYGGPLASGSGLLSTDTVRGVIGYCIPFYLVRKNKSCIPVSAAHRLPYPLRFPLKPNPSYLAFEAQDCHHPALSNSLLLWILTMASSDTTLVNEMIEETENCCLEDFSIQVVPDLESAKETIAKTVVGRLFSKKMISHGTLRKTLTGMWKLWPGWRLQSPESKILVFRLNSTREVKYVLENGLWNPCGGFLLVTRLPEDGRWETADLTKLDIWVKAKGVPLPYLTDECLAQMANRMGPLLNANKVRRNGVVVNDYLRFQVRLDLNRPLLAGVSLPELGQKKIWSYFKYERLPIFCYKCGVIGHLEDDCSGLKRLVAANNGRSIPLFGPWLKDGSRLENGFALLEVEEIQDINRLEKDDTSAGVSDLPGAAPAAIPEEAANPPQEKIPGNIQNPGGDDVAVGHVGRTRVEQVGMEGVVSQKGDNEFNVTYNDYVEMAHFPSKHVIHVANLFKEKLGPIKFGANREEVGLNGSKSGPSNKLKKPRLIGPRGIPRPSLFGRKPTPLGQCSGAKRKKTSHDTTKIDPFVDESDGLSCLVGVDKSGIKDVFAEESGVNHLELSNSSEGYIDPNKKSRLLINSLRSNEGSFGFTKEQGGEVNGRGGGPNHAPQGPMKVLSWNCRGLGSPAAKKALRALRSLGFGGASCVEASGSAGGLCLCWKAGVDVLISSAEAGVISGVFSNVLNGPDWTGLFIYGPPVRSDRATFWEARILEILALNHPWVLVGDLNTITGQIDKFGGRSVEEGEGHHLTELMNVTGGVDLGCTGNFFTWSNGRSLPNLVKERLDRAICDPEWIIRYPKAGVKSLVIKESDHAPVMLDLLFDRERIKAPFRYLDAWSRDASCKVIIKEAWDIVVHGIKSFQLASKLENTRRSLSKWNRTHFGMCKEKLKALNRLLLEVQQRTPSDVNLKLKADIILEMEEVETRQAEIWKQKSRELWYKDGDRNTRFFHAATVIKRKRNFIEAITPDGLEWISGRNAVGNYFRDKFISVLSSSSPPTPLLQPLIQPLISHECNTDLTRIPSASEIKEAVWSMHPLKAPGPDGMPGKFYKDHWEIVGRDVIAAVCKFFETGELDGKINQTFMVLIPKKLGANCFDDYRPISLCNFTYKIIAKLLANRIKPLLSDFISPTQSAFAPGRWIAENSILAHEIMDSFRKCKGRNGFVGLKLDMSKAYDRIEWGFLEHVLGAFGFGEKLISLIMRCVSSVSFSILLNGGPLKQFQPKRGLRQGDPLSPYLFIMCSEVLSRLLMREEGSGHITGFKVSRCSPPISHLMYADDTFIFCKANKEEVETVQECIRTYCSWSGQSLNVRKSAYVFSKNVDDACKAEIVSMLGFRCMDRDDKFLGNPILWSKSKVKDFKFIKDRLCSRIEGWRCKLLSQAGRSTLIRSVATSTPVYSMSTFLLPKSLCHEMDQALRKFWWTGSTEKDRYLALTNWNTLCTPLENGGLNFKKFEDMNLALVSKLGWKLAKGEESLWTRVFCAKYWENGTNLFWNPESPKSLSFGARSILASRDLIRKESCFLIANGRTTNMWHAPWIPWLDWDQFRAAFNPMIAPTTTFVSSLLNEDREWDSQQTATWMVPSVASSLHLLPMLPTNHVDRLIWKDATNGEFSSRVAYKSIIKGRIVDKDPIWSKIWKLKISERKKLFLWKLGHDILPFGERLQRIFGNELVCAICDEQEDSAVHLFCHCPLAKSLWLASPWGIRSEELNFSNPLQLTKWLLEPLPLLQQGNIEVEEFRNFGVSLCFTLWTVRNQAYHDHVQPSFFTIFNRIKCLAAELNSVLTTPLVMPMGNSTHNEVQELLQNDFVVFVDAACKDLRSVAGIIVTKSATEFVEAFSVQLQAFSPLEAEALALHHAVQRCITLGWHNVTFAVDCQPLVYGIKSRKTPDWRAAGVFARLLDGLDRITSASISWIPRSRNEMAHKLAKWSFNSYHFGFFNAEELAPLVAF</sequence>
<dbReference type="GO" id="GO:0003676">
    <property type="term" value="F:nucleic acid binding"/>
    <property type="evidence" value="ECO:0007669"/>
    <property type="project" value="InterPro"/>
</dbReference>
<dbReference type="InterPro" id="IPR012337">
    <property type="entry name" value="RNaseH-like_sf"/>
</dbReference>
<dbReference type="InterPro" id="IPR000477">
    <property type="entry name" value="RT_dom"/>
</dbReference>
<dbReference type="Pfam" id="PF13456">
    <property type="entry name" value="RVT_3"/>
    <property type="match status" value="1"/>
</dbReference>
<protein>
    <recommendedName>
        <fullName evidence="7">Reverse transcriptase</fullName>
    </recommendedName>
</protein>
<dbReference type="InterPro" id="IPR036397">
    <property type="entry name" value="RNaseH_sf"/>
</dbReference>
<dbReference type="SUPFAM" id="SSF53098">
    <property type="entry name" value="Ribonuclease H-like"/>
    <property type="match status" value="1"/>
</dbReference>
<dbReference type="PROSITE" id="PS50878">
    <property type="entry name" value="RT_POL"/>
    <property type="match status" value="1"/>
</dbReference>
<dbReference type="Pfam" id="PF14392">
    <property type="entry name" value="zf-CCHC_4"/>
    <property type="match status" value="1"/>
</dbReference>
<evidence type="ECO:0000259" key="3">
    <source>
        <dbReference type="PROSITE" id="PS50158"/>
    </source>
</evidence>
<dbReference type="InterPro" id="IPR036691">
    <property type="entry name" value="Endo/exonu/phosph_ase_sf"/>
</dbReference>
<evidence type="ECO:0000313" key="6">
    <source>
        <dbReference type="Proteomes" id="UP000596661"/>
    </source>
</evidence>
<dbReference type="InterPro" id="IPR043502">
    <property type="entry name" value="DNA/RNA_pol_sf"/>
</dbReference>
<dbReference type="PANTHER" id="PTHR33116">
    <property type="entry name" value="REVERSE TRANSCRIPTASE ZINC-BINDING DOMAIN-CONTAINING PROTEIN-RELATED-RELATED"/>
    <property type="match status" value="1"/>
</dbReference>
<dbReference type="EnsemblPlants" id="evm.model.10.1406">
    <property type="protein sequence ID" value="cds.evm.model.10.1406"/>
    <property type="gene ID" value="evm.TU.10.1406"/>
</dbReference>
<accession>A0A803QJM0</accession>
<feature type="region of interest" description="Disordered" evidence="2">
    <location>
        <begin position="466"/>
        <end position="521"/>
    </location>
</feature>
<dbReference type="SUPFAM" id="SSF56219">
    <property type="entry name" value="DNase I-like"/>
    <property type="match status" value="1"/>
</dbReference>
<feature type="domain" description="CCHC-type" evidence="3">
    <location>
        <begin position="295"/>
        <end position="308"/>
    </location>
</feature>
<proteinExistence type="predicted"/>
<evidence type="ECO:0008006" key="7">
    <source>
        <dbReference type="Google" id="ProtNLM"/>
    </source>
</evidence>
<evidence type="ECO:0000256" key="1">
    <source>
        <dbReference type="PROSITE-ProRule" id="PRU00047"/>
    </source>
</evidence>
<dbReference type="Gene3D" id="3.30.420.10">
    <property type="entry name" value="Ribonuclease H-like superfamily/Ribonuclease H"/>
    <property type="match status" value="1"/>
</dbReference>
<dbReference type="PROSITE" id="PS50158">
    <property type="entry name" value="ZF_CCHC"/>
    <property type="match status" value="1"/>
</dbReference>
<dbReference type="InterPro" id="IPR001878">
    <property type="entry name" value="Znf_CCHC"/>
</dbReference>
<feature type="domain" description="Reverse transcriptase" evidence="4">
    <location>
        <begin position="1062"/>
        <end position="1343"/>
    </location>
</feature>
<feature type="compositionally biased region" description="Low complexity" evidence="2">
    <location>
        <begin position="484"/>
        <end position="493"/>
    </location>
</feature>
<keyword evidence="1" id="KW-0479">Metal-binding</keyword>
<organism evidence="5 6">
    <name type="scientific">Cannabis sativa</name>
    <name type="common">Hemp</name>
    <name type="synonym">Marijuana</name>
    <dbReference type="NCBI Taxonomy" id="3483"/>
    <lineage>
        <taxon>Eukaryota</taxon>
        <taxon>Viridiplantae</taxon>
        <taxon>Streptophyta</taxon>
        <taxon>Embryophyta</taxon>
        <taxon>Tracheophyta</taxon>
        <taxon>Spermatophyta</taxon>
        <taxon>Magnoliopsida</taxon>
        <taxon>eudicotyledons</taxon>
        <taxon>Gunneridae</taxon>
        <taxon>Pentapetalae</taxon>
        <taxon>rosids</taxon>
        <taxon>fabids</taxon>
        <taxon>Rosales</taxon>
        <taxon>Cannabaceae</taxon>
        <taxon>Cannabis</taxon>
    </lineage>
</organism>
<reference evidence="5" key="1">
    <citation type="submission" date="2021-03" db="UniProtKB">
        <authorList>
            <consortium name="EnsemblPlants"/>
        </authorList>
    </citation>
    <scope>IDENTIFICATION</scope>
</reference>
<evidence type="ECO:0000259" key="4">
    <source>
        <dbReference type="PROSITE" id="PS50878"/>
    </source>
</evidence>
<evidence type="ECO:0000256" key="2">
    <source>
        <dbReference type="SAM" id="MobiDB-lite"/>
    </source>
</evidence>
<keyword evidence="6" id="KW-1185">Reference proteome</keyword>
<dbReference type="InterPro" id="IPR026960">
    <property type="entry name" value="RVT-Znf"/>
</dbReference>
<dbReference type="Gramene" id="evm.model.10.1406">
    <property type="protein sequence ID" value="cds.evm.model.10.1406"/>
    <property type="gene ID" value="evm.TU.10.1406"/>
</dbReference>
<dbReference type="Pfam" id="PF13966">
    <property type="entry name" value="zf-RVT"/>
    <property type="match status" value="1"/>
</dbReference>
<dbReference type="Pfam" id="PF00078">
    <property type="entry name" value="RVT_1"/>
    <property type="match status" value="1"/>
</dbReference>
<dbReference type="EMBL" id="UZAU01000821">
    <property type="status" value="NOT_ANNOTATED_CDS"/>
    <property type="molecule type" value="Genomic_DNA"/>
</dbReference>
<dbReference type="InterPro" id="IPR002156">
    <property type="entry name" value="RNaseH_domain"/>
</dbReference>
<dbReference type="GO" id="GO:0008270">
    <property type="term" value="F:zinc ion binding"/>
    <property type="evidence" value="ECO:0007669"/>
    <property type="project" value="UniProtKB-KW"/>
</dbReference>
<keyword evidence="1" id="KW-0863">Zinc-finger</keyword>
<dbReference type="CDD" id="cd01650">
    <property type="entry name" value="RT_nLTR_like"/>
    <property type="match status" value="1"/>
</dbReference>
<dbReference type="Proteomes" id="UP000596661">
    <property type="component" value="Unassembled WGS sequence"/>
</dbReference>
<dbReference type="SUPFAM" id="SSF56672">
    <property type="entry name" value="DNA/RNA polymerases"/>
    <property type="match status" value="1"/>
</dbReference>
<dbReference type="GO" id="GO:0004523">
    <property type="term" value="F:RNA-DNA hybrid ribonuclease activity"/>
    <property type="evidence" value="ECO:0007669"/>
    <property type="project" value="InterPro"/>
</dbReference>
<name>A0A803QJM0_CANSA</name>